<evidence type="ECO:0000313" key="2">
    <source>
        <dbReference type="Proteomes" id="UP000593576"/>
    </source>
</evidence>
<dbReference type="AlphaFoldDB" id="A0A7J9LDP0"/>
<dbReference type="EMBL" id="JABFAF010000006">
    <property type="protein sequence ID" value="MBA0856830.1"/>
    <property type="molecule type" value="Genomic_DNA"/>
</dbReference>
<keyword evidence="2" id="KW-1185">Reference proteome</keyword>
<reference evidence="1 2" key="1">
    <citation type="journal article" date="2019" name="Genome Biol. Evol.">
        <title>Insights into the evolution of the New World diploid cottons (Gossypium, subgenus Houzingenia) based on genome sequencing.</title>
        <authorList>
            <person name="Grover C.E."/>
            <person name="Arick M.A. 2nd"/>
            <person name="Thrash A."/>
            <person name="Conover J.L."/>
            <person name="Sanders W.S."/>
            <person name="Peterson D.G."/>
            <person name="Frelichowski J.E."/>
            <person name="Scheffler J.A."/>
            <person name="Scheffler B.E."/>
            <person name="Wendel J.F."/>
        </authorList>
    </citation>
    <scope>NUCLEOTIDE SEQUENCE [LARGE SCALE GENOMIC DNA]</scope>
    <source>
        <strain evidence="1">1</strain>
        <tissue evidence="1">Leaf</tissue>
    </source>
</reference>
<dbReference type="Proteomes" id="UP000593576">
    <property type="component" value="Unassembled WGS sequence"/>
</dbReference>
<accession>A0A7J9LDP0</accession>
<organism evidence="1 2">
    <name type="scientific">Gossypium schwendimanii</name>
    <name type="common">Cotton</name>
    <dbReference type="NCBI Taxonomy" id="34291"/>
    <lineage>
        <taxon>Eukaryota</taxon>
        <taxon>Viridiplantae</taxon>
        <taxon>Streptophyta</taxon>
        <taxon>Embryophyta</taxon>
        <taxon>Tracheophyta</taxon>
        <taxon>Spermatophyta</taxon>
        <taxon>Magnoliopsida</taxon>
        <taxon>eudicotyledons</taxon>
        <taxon>Gunneridae</taxon>
        <taxon>Pentapetalae</taxon>
        <taxon>rosids</taxon>
        <taxon>malvids</taxon>
        <taxon>Malvales</taxon>
        <taxon>Malvaceae</taxon>
        <taxon>Malvoideae</taxon>
        <taxon>Gossypium</taxon>
    </lineage>
</organism>
<comment type="caution">
    <text evidence="1">The sequence shown here is derived from an EMBL/GenBank/DDBJ whole genome shotgun (WGS) entry which is preliminary data.</text>
</comment>
<protein>
    <submittedName>
        <fullName evidence="1">Uncharacterized protein</fullName>
    </submittedName>
</protein>
<evidence type="ECO:0000313" key="1">
    <source>
        <dbReference type="EMBL" id="MBA0856830.1"/>
    </source>
</evidence>
<name>A0A7J9LDP0_GOSSC</name>
<sequence length="86" mass="10229">MGVRLKQPELLLIKHTPVSKVVLAWDFYRYTGPIHRYKKDFYRYKFPSTDTTKLQTTFNANFYSCNDSILFLTATNVHNVFRGLKY</sequence>
<feature type="non-terminal residue" evidence="1">
    <location>
        <position position="86"/>
    </location>
</feature>
<proteinExistence type="predicted"/>
<dbReference type="OrthoDB" id="10368229at2759"/>
<gene>
    <name evidence="1" type="ORF">Goshw_003721</name>
</gene>